<evidence type="ECO:0000313" key="2">
    <source>
        <dbReference type="Proteomes" id="UP001060215"/>
    </source>
</evidence>
<dbReference type="Proteomes" id="UP001060215">
    <property type="component" value="Chromosome 4"/>
</dbReference>
<comment type="caution">
    <text evidence="1">The sequence shown here is derived from an EMBL/GenBank/DDBJ whole genome shotgun (WGS) entry which is preliminary data.</text>
</comment>
<protein>
    <submittedName>
        <fullName evidence="1">Uncharacterized protein</fullName>
    </submittedName>
</protein>
<organism evidence="1 2">
    <name type="scientific">Camellia lanceoleosa</name>
    <dbReference type="NCBI Taxonomy" id="1840588"/>
    <lineage>
        <taxon>Eukaryota</taxon>
        <taxon>Viridiplantae</taxon>
        <taxon>Streptophyta</taxon>
        <taxon>Embryophyta</taxon>
        <taxon>Tracheophyta</taxon>
        <taxon>Spermatophyta</taxon>
        <taxon>Magnoliopsida</taxon>
        <taxon>eudicotyledons</taxon>
        <taxon>Gunneridae</taxon>
        <taxon>Pentapetalae</taxon>
        <taxon>asterids</taxon>
        <taxon>Ericales</taxon>
        <taxon>Theaceae</taxon>
        <taxon>Camellia</taxon>
    </lineage>
</organism>
<gene>
    <name evidence="1" type="ORF">LOK49_LG05G03092</name>
</gene>
<evidence type="ECO:0000313" key="1">
    <source>
        <dbReference type="EMBL" id="KAI8012889.1"/>
    </source>
</evidence>
<sequence length="110" mass="12466">MEYEDSCTWLASTSGKFSTSSVWSWWGANKGLALRVPAGVWVSLAPPKMQFLCWLAWRGRIKTSLFLQRIGVLPPNAETQCVFCQSVEESLEHVMMFCPQVWKCWAAMAS</sequence>
<keyword evidence="2" id="KW-1185">Reference proteome</keyword>
<reference evidence="1 2" key="1">
    <citation type="journal article" date="2022" name="Plant J.">
        <title>Chromosome-level genome of Camellia lanceoleosa provides a valuable resource for understanding genome evolution and self-incompatibility.</title>
        <authorList>
            <person name="Gong W."/>
            <person name="Xiao S."/>
            <person name="Wang L."/>
            <person name="Liao Z."/>
            <person name="Chang Y."/>
            <person name="Mo W."/>
            <person name="Hu G."/>
            <person name="Li W."/>
            <person name="Zhao G."/>
            <person name="Zhu H."/>
            <person name="Hu X."/>
            <person name="Ji K."/>
            <person name="Xiang X."/>
            <person name="Song Q."/>
            <person name="Yuan D."/>
            <person name="Jin S."/>
            <person name="Zhang L."/>
        </authorList>
    </citation>
    <scope>NUCLEOTIDE SEQUENCE [LARGE SCALE GENOMIC DNA]</scope>
    <source>
        <strain evidence="1">SQ_2022a</strain>
    </source>
</reference>
<dbReference type="EMBL" id="CM045761">
    <property type="protein sequence ID" value="KAI8012889.1"/>
    <property type="molecule type" value="Genomic_DNA"/>
</dbReference>
<name>A0ACC0HIS0_9ERIC</name>
<accession>A0ACC0HIS0</accession>
<proteinExistence type="predicted"/>